<sequence length="295" mass="31199">MTEPSKFPRYMGRILTSGGSPQGTCFQIDPGGYLVTAWHVVQGTVQAEGVPLETTEVTVDSLGDRDVKPVRAWLLARDIPADLALLKTNTPLPDSARLLRASESAEQGEEVTLVGHAVIEERGDVPPPRSVEALGRWQGETDRGNGLRMARIFSRDVVPGMSGAPVRRLRDDTVLGVLSSRHHSGDQSMVNSVWVSRTEDLLRLCKGHVPVREGRWLGVASAGAAGTAAGYALAEYAHRGDGVSPEPSGALAGAASAAPVPEASGLADAVTEEVVAQASEGVVRKAVKTIVDLFW</sequence>
<keyword evidence="2" id="KW-1185">Reference proteome</keyword>
<organism evidence="1 2">
    <name type="scientific">Nocardiopsis flavescens</name>
    <dbReference type="NCBI Taxonomy" id="758803"/>
    <lineage>
        <taxon>Bacteria</taxon>
        <taxon>Bacillati</taxon>
        <taxon>Actinomycetota</taxon>
        <taxon>Actinomycetes</taxon>
        <taxon>Streptosporangiales</taxon>
        <taxon>Nocardiopsidaceae</taxon>
        <taxon>Nocardiopsis</taxon>
    </lineage>
</organism>
<protein>
    <submittedName>
        <fullName evidence="1">Trypsin-like peptidase domain-containing protein</fullName>
    </submittedName>
</protein>
<dbReference type="EMBL" id="FQZK01000001">
    <property type="protein sequence ID" value="SHI59607.1"/>
    <property type="molecule type" value="Genomic_DNA"/>
</dbReference>
<name>A0A1M6CF36_9ACTN</name>
<reference evidence="1 2" key="1">
    <citation type="submission" date="2016-11" db="EMBL/GenBank/DDBJ databases">
        <authorList>
            <person name="Jaros S."/>
            <person name="Januszkiewicz K."/>
            <person name="Wedrychowicz H."/>
        </authorList>
    </citation>
    <scope>NUCLEOTIDE SEQUENCE [LARGE SCALE GENOMIC DNA]</scope>
    <source>
        <strain evidence="1 2">CGMCC 4.5723</strain>
    </source>
</reference>
<dbReference type="AlphaFoldDB" id="A0A1M6CF36"/>
<dbReference type="Proteomes" id="UP000184452">
    <property type="component" value="Unassembled WGS sequence"/>
</dbReference>
<dbReference type="Gene3D" id="2.40.10.120">
    <property type="match status" value="1"/>
</dbReference>
<dbReference type="Pfam" id="PF13365">
    <property type="entry name" value="Trypsin_2"/>
    <property type="match status" value="1"/>
</dbReference>
<evidence type="ECO:0000313" key="1">
    <source>
        <dbReference type="EMBL" id="SHI59607.1"/>
    </source>
</evidence>
<proteinExistence type="predicted"/>
<evidence type="ECO:0000313" key="2">
    <source>
        <dbReference type="Proteomes" id="UP000184452"/>
    </source>
</evidence>
<dbReference type="InterPro" id="IPR009003">
    <property type="entry name" value="Peptidase_S1_PA"/>
</dbReference>
<gene>
    <name evidence="1" type="ORF">SAMN05421803_101685</name>
</gene>
<accession>A0A1M6CF36</accession>
<dbReference type="SUPFAM" id="SSF50494">
    <property type="entry name" value="Trypsin-like serine proteases"/>
    <property type="match status" value="1"/>
</dbReference>
<dbReference type="STRING" id="758803.SAMN05421803_101685"/>